<dbReference type="Gene3D" id="1.20.120.610">
    <property type="entry name" value="lithium bound rotor ring of v- atpase"/>
    <property type="match status" value="1"/>
</dbReference>
<keyword evidence="7 8" id="KW-0472">Membrane</keyword>
<evidence type="ECO:0000256" key="8">
    <source>
        <dbReference type="SAM" id="Phobius"/>
    </source>
</evidence>
<evidence type="ECO:0000256" key="2">
    <source>
        <dbReference type="ARBA" id="ARBA00007296"/>
    </source>
</evidence>
<reference evidence="10 11" key="1">
    <citation type="journal article" date="2020" name="G3 (Bethesda)">
        <title>Improved Reference Genome for Cyclotella cryptica CCMP332, a Model for Cell Wall Morphogenesis, Salinity Adaptation, and Lipid Production in Diatoms (Bacillariophyta).</title>
        <authorList>
            <person name="Roberts W.R."/>
            <person name="Downey K.M."/>
            <person name="Ruck E.C."/>
            <person name="Traller J.C."/>
            <person name="Alverson A.J."/>
        </authorList>
    </citation>
    <scope>NUCLEOTIDE SEQUENCE [LARGE SCALE GENOMIC DNA]</scope>
    <source>
        <strain evidence="10 11">CCMP332</strain>
    </source>
</reference>
<evidence type="ECO:0000256" key="6">
    <source>
        <dbReference type="ARBA" id="ARBA00023065"/>
    </source>
</evidence>
<keyword evidence="6" id="KW-0406">Ion transport</keyword>
<dbReference type="SUPFAM" id="SSF81333">
    <property type="entry name" value="F1F0 ATP synthase subunit C"/>
    <property type="match status" value="1"/>
</dbReference>
<comment type="subcellular location">
    <subcellularLocation>
        <location evidence="1">Membrane</location>
        <topology evidence="1">Multi-pass membrane protein</topology>
    </subcellularLocation>
</comment>
<feature type="transmembrane region" description="Helical" evidence="8">
    <location>
        <begin position="39"/>
        <end position="62"/>
    </location>
</feature>
<evidence type="ECO:0000313" key="11">
    <source>
        <dbReference type="Proteomes" id="UP001516023"/>
    </source>
</evidence>
<evidence type="ECO:0000256" key="1">
    <source>
        <dbReference type="ARBA" id="ARBA00004141"/>
    </source>
</evidence>
<keyword evidence="5 8" id="KW-1133">Transmembrane helix</keyword>
<dbReference type="Proteomes" id="UP001516023">
    <property type="component" value="Unassembled WGS sequence"/>
</dbReference>
<name>A0ABD3QC84_9STRA</name>
<comment type="similarity">
    <text evidence="2">Belongs to the V-ATPase proteolipid subunit family.</text>
</comment>
<evidence type="ECO:0000256" key="3">
    <source>
        <dbReference type="ARBA" id="ARBA00022448"/>
    </source>
</evidence>
<evidence type="ECO:0000313" key="10">
    <source>
        <dbReference type="EMBL" id="KAL3797674.1"/>
    </source>
</evidence>
<dbReference type="InterPro" id="IPR035921">
    <property type="entry name" value="F/V-ATP_Csub_sf"/>
</dbReference>
<keyword evidence="11" id="KW-1185">Reference proteome</keyword>
<proteinExistence type="inferred from homology"/>
<keyword evidence="4 8" id="KW-0812">Transmembrane</keyword>
<evidence type="ECO:0000259" key="9">
    <source>
        <dbReference type="Pfam" id="PF00137"/>
    </source>
</evidence>
<evidence type="ECO:0000256" key="4">
    <source>
        <dbReference type="ARBA" id="ARBA00022692"/>
    </source>
</evidence>
<sequence length="155" mass="16289">MNPTLLAGLGAGLSLFLSGGGSAFATSHASVFAIRHQDLMAMVPVVQAGVLALYGVIISYLLAKKVNDNNDMAVVDGYKFLCAGLSVGFACLASGIGMGIYLKKLNDLEYYFVRRGMTSPGSASKKGSFLTFILCLIFFEAIGLYGLIVALFLVG</sequence>
<accession>A0ABD3QC84</accession>
<evidence type="ECO:0000256" key="5">
    <source>
        <dbReference type="ARBA" id="ARBA00022989"/>
    </source>
</evidence>
<feature type="domain" description="V-ATPase proteolipid subunit C-like" evidence="9">
    <location>
        <begin position="122"/>
        <end position="153"/>
    </location>
</feature>
<gene>
    <name evidence="10" type="ORF">HJC23_013506</name>
</gene>
<evidence type="ECO:0000256" key="7">
    <source>
        <dbReference type="ARBA" id="ARBA00023136"/>
    </source>
</evidence>
<dbReference type="EMBL" id="JABMIG020000053">
    <property type="protein sequence ID" value="KAL3797674.1"/>
    <property type="molecule type" value="Genomic_DNA"/>
</dbReference>
<dbReference type="AlphaFoldDB" id="A0ABD3QC84"/>
<comment type="caution">
    <text evidence="10">The sequence shown here is derived from an EMBL/GenBank/DDBJ whole genome shotgun (WGS) entry which is preliminary data.</text>
</comment>
<dbReference type="InterPro" id="IPR002379">
    <property type="entry name" value="ATPase_proteolipid_c-like_dom"/>
</dbReference>
<feature type="transmembrane region" description="Helical" evidence="8">
    <location>
        <begin position="129"/>
        <end position="154"/>
    </location>
</feature>
<keyword evidence="3" id="KW-0813">Transport</keyword>
<dbReference type="GO" id="GO:0006811">
    <property type="term" value="P:monoatomic ion transport"/>
    <property type="evidence" value="ECO:0007669"/>
    <property type="project" value="UniProtKB-KW"/>
</dbReference>
<feature type="transmembrane region" description="Helical" evidence="8">
    <location>
        <begin position="82"/>
        <end position="102"/>
    </location>
</feature>
<protein>
    <recommendedName>
        <fullName evidence="9">V-ATPase proteolipid subunit C-like domain-containing protein</fullName>
    </recommendedName>
</protein>
<dbReference type="PANTHER" id="PTHR10263">
    <property type="entry name" value="V-TYPE PROTON ATPASE PROTEOLIPID SUBUNIT"/>
    <property type="match status" value="1"/>
</dbReference>
<organism evidence="10 11">
    <name type="scientific">Cyclotella cryptica</name>
    <dbReference type="NCBI Taxonomy" id="29204"/>
    <lineage>
        <taxon>Eukaryota</taxon>
        <taxon>Sar</taxon>
        <taxon>Stramenopiles</taxon>
        <taxon>Ochrophyta</taxon>
        <taxon>Bacillariophyta</taxon>
        <taxon>Coscinodiscophyceae</taxon>
        <taxon>Thalassiosirophycidae</taxon>
        <taxon>Stephanodiscales</taxon>
        <taxon>Stephanodiscaceae</taxon>
        <taxon>Cyclotella</taxon>
    </lineage>
</organism>
<dbReference type="Pfam" id="PF00137">
    <property type="entry name" value="ATP-synt_C"/>
    <property type="match status" value="1"/>
</dbReference>